<dbReference type="InterPro" id="IPR003653">
    <property type="entry name" value="Peptidase_C48_C"/>
</dbReference>
<evidence type="ECO:0000313" key="7">
    <source>
        <dbReference type="Proteomes" id="UP000004994"/>
    </source>
</evidence>
<dbReference type="Gene3D" id="3.40.395.10">
    <property type="entry name" value="Adenoviral Proteinase, Chain A"/>
    <property type="match status" value="1"/>
</dbReference>
<evidence type="ECO:0000256" key="2">
    <source>
        <dbReference type="ARBA" id="ARBA00022670"/>
    </source>
</evidence>
<evidence type="ECO:0000259" key="5">
    <source>
        <dbReference type="PROSITE" id="PS50600"/>
    </source>
</evidence>
<reference evidence="6" key="1">
    <citation type="journal article" date="2012" name="Nature">
        <title>The tomato genome sequence provides insights into fleshy fruit evolution.</title>
        <authorList>
            <consortium name="Tomato Genome Consortium"/>
        </authorList>
    </citation>
    <scope>NUCLEOTIDE SEQUENCE [LARGE SCALE GENOMIC DNA]</scope>
    <source>
        <strain evidence="6">cv. Heinz 1706</strain>
    </source>
</reference>
<feature type="region of interest" description="Disordered" evidence="4">
    <location>
        <begin position="720"/>
        <end position="740"/>
    </location>
</feature>
<dbReference type="PaxDb" id="4081-Solyc03g034210.1.1"/>
<reference evidence="6" key="2">
    <citation type="submission" date="2019-01" db="UniProtKB">
        <authorList>
            <consortium name="EnsemblPlants"/>
        </authorList>
    </citation>
    <scope>IDENTIFICATION</scope>
    <source>
        <strain evidence="6">cv. Heinz 1706</strain>
    </source>
</reference>
<dbReference type="PROSITE" id="PS50600">
    <property type="entry name" value="ULP_PROTEASE"/>
    <property type="match status" value="1"/>
</dbReference>
<dbReference type="PANTHER" id="PTHR48302:SF2">
    <property type="entry name" value="DUF1985 DOMAIN-CONTAINING PROTEIN"/>
    <property type="match status" value="1"/>
</dbReference>
<organism evidence="6">
    <name type="scientific">Solanum lycopersicum</name>
    <name type="common">Tomato</name>
    <name type="synonym">Lycopersicon esculentum</name>
    <dbReference type="NCBI Taxonomy" id="4081"/>
    <lineage>
        <taxon>Eukaryota</taxon>
        <taxon>Viridiplantae</taxon>
        <taxon>Streptophyta</taxon>
        <taxon>Embryophyta</taxon>
        <taxon>Tracheophyta</taxon>
        <taxon>Spermatophyta</taxon>
        <taxon>Magnoliopsida</taxon>
        <taxon>eudicotyledons</taxon>
        <taxon>Gunneridae</taxon>
        <taxon>Pentapetalae</taxon>
        <taxon>asterids</taxon>
        <taxon>lamiids</taxon>
        <taxon>Solanales</taxon>
        <taxon>Solanaceae</taxon>
        <taxon>Solanoideae</taxon>
        <taxon>Solaneae</taxon>
        <taxon>Solanum</taxon>
        <taxon>Solanum subgen. Lycopersicon</taxon>
    </lineage>
</organism>
<dbReference type="GO" id="GO:0008234">
    <property type="term" value="F:cysteine-type peptidase activity"/>
    <property type="evidence" value="ECO:0007669"/>
    <property type="project" value="InterPro"/>
</dbReference>
<dbReference type="InterPro" id="IPR038765">
    <property type="entry name" value="Papain-like_cys_pep_sf"/>
</dbReference>
<sequence length="740" mass="84971">MQCYTQINTLNELHNNLPPNQYNCICASSCFAQLTAMRRCHVQAQLFRCIMLRELEGSSVNAILFYINGTTLRFTIREFAIISDLNCSDNGVDFYFDTDQPNRIIDEYFPDNSPVTKARLAEAFKAKVWGDNQEDAYKFGSLYYIHEFIMSAEPTTTTIDRLDFDLLETGRFMNYPWGWKTFNELAKSINNKIKPCGQYYRIQGFPLPMQVWFYECCSYVDDKIVVKVYSHIPRIINWVTKNDHPRFDYFMKIIFNDADNPGLQTDHNKVTDPDDDFQNPPSITSRKGKEKIIECSSPIRKKKKQSVTVISINKFSKKAIKTYTRRSMARKATRSQSININSVEKHSDAGTSHNNKHGEQKSVQDRTQMGQIKKSTSITISCDEFEAFKKSVKEEFANLRKILEDKYKTVLDAMNSKVNVIDDDQESPIGDFHHQPTYTPHEPQSQSANLTEQEITLKELNSNSALLDQVVLGDNLNDLSATASQDKLVLYATVDAQQNAQRETESSSNSRVIYNIYNAASHERIAEADESIMIAAPIQMEVLDEMIIDYFNGYKMLAYAPWHTVDDVLILVNLEGKLHWILIVISFNDRCIKVYDSINNSLHHSFIVNHIKKYAQLIPMYLVKSDFYLKKGLDIASHHRYQGHTVYDSFKIVYVEDLPQQPAASLDCGVYVASYADFLSERKDIPADLDPEEIRLRYGALLWNYGNQKIQAGAVSDSEAPLKPVRNRTENNSIERITIQ</sequence>
<dbReference type="PANTHER" id="PTHR48302">
    <property type="entry name" value="ULP1 PROTEASE FAMILY, C-TERMINAL CATALYTIC DOMAIN CONTAINING PROTEIN"/>
    <property type="match status" value="1"/>
</dbReference>
<dbReference type="AlphaFoldDB" id="A0A3Q7FIS2"/>
<dbReference type="Proteomes" id="UP000004994">
    <property type="component" value="Chromosome 3"/>
</dbReference>
<dbReference type="FunCoup" id="A0A3Q7FIS2">
    <property type="interactions" value="72"/>
</dbReference>
<dbReference type="InParanoid" id="A0A3Q7FIS2"/>
<keyword evidence="3" id="KW-0378">Hydrolase</keyword>
<proteinExistence type="inferred from homology"/>
<feature type="compositionally biased region" description="Polar residues" evidence="4">
    <location>
        <begin position="730"/>
        <end position="740"/>
    </location>
</feature>
<keyword evidence="2" id="KW-0645">Protease</keyword>
<dbReference type="InterPro" id="IPR015410">
    <property type="entry name" value="DUF1985"/>
</dbReference>
<feature type="domain" description="Ubiquitin-like protease family profile" evidence="5">
    <location>
        <begin position="453"/>
        <end position="679"/>
    </location>
</feature>
<feature type="region of interest" description="Disordered" evidence="4">
    <location>
        <begin position="326"/>
        <end position="372"/>
    </location>
</feature>
<protein>
    <recommendedName>
        <fullName evidence="5">Ubiquitin-like protease family profile domain-containing protein</fullName>
    </recommendedName>
</protein>
<evidence type="ECO:0000313" key="6">
    <source>
        <dbReference type="EnsemblPlants" id="Solyc03g034204.1.1"/>
    </source>
</evidence>
<evidence type="ECO:0000256" key="1">
    <source>
        <dbReference type="ARBA" id="ARBA00005234"/>
    </source>
</evidence>
<comment type="similarity">
    <text evidence="1">Belongs to the peptidase C48 family.</text>
</comment>
<dbReference type="Pfam" id="PF02902">
    <property type="entry name" value="Peptidase_C48"/>
    <property type="match status" value="1"/>
</dbReference>
<evidence type="ECO:0000256" key="3">
    <source>
        <dbReference type="ARBA" id="ARBA00022801"/>
    </source>
</evidence>
<dbReference type="Pfam" id="PF09331">
    <property type="entry name" value="DUF1985"/>
    <property type="match status" value="1"/>
</dbReference>
<dbReference type="EnsemblPlants" id="Solyc03g034204.1.1">
    <property type="protein sequence ID" value="Solyc03g034204.1.1"/>
    <property type="gene ID" value="Solyc03g034204.1"/>
</dbReference>
<dbReference type="SUPFAM" id="SSF54001">
    <property type="entry name" value="Cysteine proteinases"/>
    <property type="match status" value="1"/>
</dbReference>
<name>A0A3Q7FIS2_SOLLC</name>
<evidence type="ECO:0000256" key="4">
    <source>
        <dbReference type="SAM" id="MobiDB-lite"/>
    </source>
</evidence>
<dbReference type="OMA" id="TEHRIKS"/>
<dbReference type="GO" id="GO:0006508">
    <property type="term" value="P:proteolysis"/>
    <property type="evidence" value="ECO:0007669"/>
    <property type="project" value="UniProtKB-KW"/>
</dbReference>
<feature type="region of interest" description="Disordered" evidence="4">
    <location>
        <begin position="266"/>
        <end position="289"/>
    </location>
</feature>
<accession>A0A3Q7FIS2</accession>
<dbReference type="Gramene" id="Solyc03g034204.1.1">
    <property type="protein sequence ID" value="Solyc03g034204.1.1"/>
    <property type="gene ID" value="Solyc03g034204.1"/>
</dbReference>
<keyword evidence="7" id="KW-1185">Reference proteome</keyword>